<dbReference type="PANTHER" id="PTHR23113">
    <property type="entry name" value="GUANINE NUCLEOTIDE EXCHANGE FACTOR"/>
    <property type="match status" value="1"/>
</dbReference>
<evidence type="ECO:0000259" key="3">
    <source>
        <dbReference type="PROSITE" id="PS50009"/>
    </source>
</evidence>
<dbReference type="EMBL" id="CAJVCH010371110">
    <property type="protein sequence ID" value="CAG7816481.1"/>
    <property type="molecule type" value="Genomic_DNA"/>
</dbReference>
<dbReference type="CDD" id="cd13310">
    <property type="entry name" value="PH_RalGPS1_2"/>
    <property type="match status" value="1"/>
</dbReference>
<dbReference type="OrthoDB" id="10254377at2759"/>
<protein>
    <recommendedName>
        <fullName evidence="3">Ras-GEF domain-containing protein</fullName>
    </recommendedName>
</protein>
<dbReference type="AlphaFoldDB" id="A0A8J2KEP4"/>
<evidence type="ECO:0000313" key="4">
    <source>
        <dbReference type="EMBL" id="CAG7816481.1"/>
    </source>
</evidence>
<sequence>MSSSARYSEIPREPSHIPTHSKVIRKMSCFDAREDDKPRYSHKNFSTNSLPRPGKSPCSVNELTRIAAEDVAAQLTIIDSELFTKVDLEELISCGWIKKNKQQIAPNVVAYTRRFNHVSFWVVEEILSLETGKSRAEVISYFTRVSKRLFDLNNLHSLFAVVSALRSASIYRLNNTWSYLSRKDKQAIEKYADLFSDKDNWAKLREHMNLLKLPCVPYIGVYLTDLVYLSMANPSTSLKENVAANNIFRIVTTYQCESSYAHIPSDYLLLTKLKSIRFIDELLKFVEDDNYKKSLQLEPPNSEQSMQIQQSPLKFIPTHKKTNSWGNKSKLTNCGESSSAESLRNLIDDSVLEKSEDSSGELNVEVVSGDDKFDIMLDGCLRRKTLLKNGKKPPMAAWQRYWVQLWGPTLLYYSAKSLTGSERSDFKVEPCKMKSIVGWLVQMADDPLHPDSFHLADPTTGTMYKFRSGSTARGLVWCRKLQECQKKPTRPTNLIKFD</sequence>
<feature type="domain" description="Ras-GEF" evidence="3">
    <location>
        <begin position="67"/>
        <end position="300"/>
    </location>
</feature>
<keyword evidence="5" id="KW-1185">Reference proteome</keyword>
<dbReference type="GO" id="GO:0005886">
    <property type="term" value="C:plasma membrane"/>
    <property type="evidence" value="ECO:0007669"/>
    <property type="project" value="TreeGrafter"/>
</dbReference>
<evidence type="ECO:0000313" key="5">
    <source>
        <dbReference type="Proteomes" id="UP000708208"/>
    </source>
</evidence>
<organism evidence="4 5">
    <name type="scientific">Allacma fusca</name>
    <dbReference type="NCBI Taxonomy" id="39272"/>
    <lineage>
        <taxon>Eukaryota</taxon>
        <taxon>Metazoa</taxon>
        <taxon>Ecdysozoa</taxon>
        <taxon>Arthropoda</taxon>
        <taxon>Hexapoda</taxon>
        <taxon>Collembola</taxon>
        <taxon>Symphypleona</taxon>
        <taxon>Sminthuridae</taxon>
        <taxon>Allacma</taxon>
    </lineage>
</organism>
<dbReference type="InterPro" id="IPR008937">
    <property type="entry name" value="Ras-like_GEF"/>
</dbReference>
<evidence type="ECO:0000256" key="1">
    <source>
        <dbReference type="PROSITE-ProRule" id="PRU00168"/>
    </source>
</evidence>
<dbReference type="SMART" id="SM00147">
    <property type="entry name" value="RasGEF"/>
    <property type="match status" value="1"/>
</dbReference>
<dbReference type="InterPro" id="IPR001895">
    <property type="entry name" value="RASGEF_cat_dom"/>
</dbReference>
<dbReference type="PANTHER" id="PTHR23113:SF368">
    <property type="entry name" value="CELL DIVISION CONTROL PROTEIN 25"/>
    <property type="match status" value="1"/>
</dbReference>
<gene>
    <name evidence="4" type="ORF">AFUS01_LOCUS27098</name>
</gene>
<dbReference type="GO" id="GO:0007265">
    <property type="term" value="P:Ras protein signal transduction"/>
    <property type="evidence" value="ECO:0007669"/>
    <property type="project" value="TreeGrafter"/>
</dbReference>
<feature type="region of interest" description="Disordered" evidence="2">
    <location>
        <begin position="35"/>
        <end position="56"/>
    </location>
</feature>
<dbReference type="PROSITE" id="PS50009">
    <property type="entry name" value="RASGEF_CAT"/>
    <property type="match status" value="1"/>
</dbReference>
<keyword evidence="1" id="KW-0344">Guanine-nucleotide releasing factor</keyword>
<proteinExistence type="predicted"/>
<dbReference type="GO" id="GO:0005085">
    <property type="term" value="F:guanyl-nucleotide exchange factor activity"/>
    <property type="evidence" value="ECO:0007669"/>
    <property type="project" value="UniProtKB-KW"/>
</dbReference>
<name>A0A8J2KEP4_9HEXA</name>
<evidence type="ECO:0000256" key="2">
    <source>
        <dbReference type="SAM" id="MobiDB-lite"/>
    </source>
</evidence>
<reference evidence="4" key="1">
    <citation type="submission" date="2021-06" db="EMBL/GenBank/DDBJ databases">
        <authorList>
            <person name="Hodson N. C."/>
            <person name="Mongue J. A."/>
            <person name="Jaron S. K."/>
        </authorList>
    </citation>
    <scope>NUCLEOTIDE SEQUENCE</scope>
</reference>
<dbReference type="Pfam" id="PF00617">
    <property type="entry name" value="RasGEF"/>
    <property type="match status" value="1"/>
</dbReference>
<dbReference type="Proteomes" id="UP000708208">
    <property type="component" value="Unassembled WGS sequence"/>
</dbReference>
<accession>A0A8J2KEP4</accession>
<comment type="caution">
    <text evidence="4">The sequence shown here is derived from an EMBL/GenBank/DDBJ whole genome shotgun (WGS) entry which is preliminary data.</text>
</comment>